<dbReference type="GO" id="GO:0016787">
    <property type="term" value="F:hydrolase activity"/>
    <property type="evidence" value="ECO:0007669"/>
    <property type="project" value="UniProtKB-KW"/>
</dbReference>
<dbReference type="Gene3D" id="1.10.8.430">
    <property type="entry name" value="Helical domain of apoptotic protease-activating factors"/>
    <property type="match status" value="1"/>
</dbReference>
<dbReference type="InterPro" id="IPR032675">
    <property type="entry name" value="LRR_dom_sf"/>
</dbReference>
<dbReference type="Gene3D" id="3.80.10.10">
    <property type="entry name" value="Ribonuclease Inhibitor"/>
    <property type="match status" value="1"/>
</dbReference>
<evidence type="ECO:0000256" key="2">
    <source>
        <dbReference type="ARBA" id="ARBA00022737"/>
    </source>
</evidence>
<dbReference type="AlphaFoldDB" id="A0A396IMJ9"/>
<dbReference type="GO" id="GO:0006952">
    <property type="term" value="P:defense response"/>
    <property type="evidence" value="ECO:0007669"/>
    <property type="project" value="UniProtKB-KW"/>
</dbReference>
<dbReference type="GO" id="GO:0005524">
    <property type="term" value="F:ATP binding"/>
    <property type="evidence" value="ECO:0007669"/>
    <property type="project" value="UniProtKB-KW"/>
</dbReference>
<evidence type="ECO:0000259" key="7">
    <source>
        <dbReference type="Pfam" id="PF00931"/>
    </source>
</evidence>
<keyword evidence="2" id="KW-0677">Repeat</keyword>
<comment type="caution">
    <text evidence="11">The sequence shown here is derived from an EMBL/GenBank/DDBJ whole genome shotgun (WGS) entry which is preliminary data.</text>
</comment>
<dbReference type="SMART" id="SM00369">
    <property type="entry name" value="LRR_TYP"/>
    <property type="match status" value="2"/>
</dbReference>
<dbReference type="InterPro" id="IPR041118">
    <property type="entry name" value="Rx_N"/>
</dbReference>
<keyword evidence="11" id="KW-0378">Hydrolase</keyword>
<keyword evidence="5" id="KW-0067">ATP-binding</keyword>
<accession>A0A396IMJ9</accession>
<dbReference type="PANTHER" id="PTHR36766:SF40">
    <property type="entry name" value="DISEASE RESISTANCE PROTEIN RGA3"/>
    <property type="match status" value="1"/>
</dbReference>
<dbReference type="InterPro" id="IPR042197">
    <property type="entry name" value="Apaf_helical"/>
</dbReference>
<evidence type="ECO:0000256" key="3">
    <source>
        <dbReference type="ARBA" id="ARBA00022741"/>
    </source>
</evidence>
<keyword evidence="3" id="KW-0547">Nucleotide-binding</keyword>
<keyword evidence="6" id="KW-0175">Coiled coil</keyword>
<evidence type="ECO:0000259" key="9">
    <source>
        <dbReference type="Pfam" id="PF23559"/>
    </source>
</evidence>
<dbReference type="SUPFAM" id="SSF52540">
    <property type="entry name" value="P-loop containing nucleoside triphosphate hydrolases"/>
    <property type="match status" value="1"/>
</dbReference>
<dbReference type="Proteomes" id="UP000265566">
    <property type="component" value="Chromosome 3"/>
</dbReference>
<feature type="domain" description="R13L1/DRL21-like LRR repeat region" evidence="10">
    <location>
        <begin position="674"/>
        <end position="798"/>
    </location>
</feature>
<dbReference type="PRINTS" id="PR00364">
    <property type="entry name" value="DISEASERSIST"/>
</dbReference>
<evidence type="ECO:0000313" key="11">
    <source>
        <dbReference type="EMBL" id="RHN66011.1"/>
    </source>
</evidence>
<dbReference type="Pfam" id="PF00931">
    <property type="entry name" value="NB-ARC"/>
    <property type="match status" value="1"/>
</dbReference>
<dbReference type="Pfam" id="PF23559">
    <property type="entry name" value="WHD_DRP"/>
    <property type="match status" value="1"/>
</dbReference>
<evidence type="ECO:0000256" key="5">
    <source>
        <dbReference type="ARBA" id="ARBA00022840"/>
    </source>
</evidence>
<dbReference type="Pfam" id="PF25019">
    <property type="entry name" value="LRR_R13L1-DRL21"/>
    <property type="match status" value="1"/>
</dbReference>
<feature type="coiled-coil region" evidence="6">
    <location>
        <begin position="101"/>
        <end position="128"/>
    </location>
</feature>
<feature type="domain" description="NB-ARC" evidence="7">
    <location>
        <begin position="159"/>
        <end position="330"/>
    </location>
</feature>
<dbReference type="Gene3D" id="3.40.50.300">
    <property type="entry name" value="P-loop containing nucleotide triphosphate hydrolases"/>
    <property type="match status" value="1"/>
</dbReference>
<gene>
    <name evidence="11" type="ORF">MtrunA17_Chr3g0086151</name>
</gene>
<sequence length="884" mass="101692">MAELIAGAFLSSFFQVTLDRIASRDFKDLFNKKLINKLEITLNSINQLLDDAETKKYHNQNVKNWLDRLKHEVYEVDQLLDEFDTHVQRKSKVQHFISAFTNRFESRIKDLLDNLNTLAEQKDVLRLSERSYESAVSLQSSKRSPTASLVDESCIYGREGDKEEIINYLLTNKDNSKQVSTISIVGLGGMGKTTLAQLVYNDRRIQETFELKAWVYVSEYFDVIGLTKAILRKFGSAENSEDLDLLQRQLQEKLTGKNYLLVVDDVWKLNEESWETLLLPFNYGSSGSKIILTTRDKKVALIVKSTELVDLEQLKNKDCWSLFKRLAFHGRNVSEYPKLESMGKNIVDKCRGLPLAVKTMGNLLRKKFTQHEWEKILEADMWRLTDDESNINSALRLSYHNLPSNLKRCFAYCSIFPKGFKFDRDELIKLWMAEGLLKCCGRDKSEEELGIEFLDDLESISFFQQSLNYLGDKRLFMHDLVNDLAKSESHEVCLQIEVDSVQNISERTRHVCCYLDLKDGAGILNHISKIKGLRSLLVLPRGYGKECKITNNLQRDLFSKLKYLRMLSFRDCGELRELSGEIGNLKLLRYLNLAKTLIERLPDSICNLYKLETLILERCYNLTKLPSKFYKLVSLRHLNLEGCNIKKMPKKIGRLNHLQTLSDFVVGEQSGSDIKELGNLNHLQGELCISGMEHVIDPVDAAGANLKEKKHVEELNMEWSYKFNTNGRESDVFEALQPNSSLKRLIISHYKGNRFANWMRGCDLPNLVSIKLKHCALCSELPPLGQLPSLKEISISGCDKIRIIGKEFYGNNSTNVPFRSLEILHFDSMSEWEEWSRLEGFPLLKEISITSCPELKRALPQHLPSLQKLLINDCNKLEASIPKF</sequence>
<proteinExistence type="predicted"/>
<dbReference type="Pfam" id="PF18052">
    <property type="entry name" value="Rx_N"/>
    <property type="match status" value="1"/>
</dbReference>
<dbReference type="InterPro" id="IPR002182">
    <property type="entry name" value="NB-ARC"/>
</dbReference>
<name>A0A396IMJ9_MEDTR</name>
<dbReference type="SUPFAM" id="SSF52058">
    <property type="entry name" value="L domain-like"/>
    <property type="match status" value="1"/>
</dbReference>
<protein>
    <submittedName>
        <fullName evidence="11">Putative P-loop containing nucleoside triphosphate hydrolase, leucine-rich repeat domain, L</fullName>
    </submittedName>
</protein>
<dbReference type="InterPro" id="IPR027417">
    <property type="entry name" value="P-loop_NTPase"/>
</dbReference>
<evidence type="ECO:0000259" key="10">
    <source>
        <dbReference type="Pfam" id="PF25019"/>
    </source>
</evidence>
<keyword evidence="4" id="KW-0611">Plant defense</keyword>
<reference evidence="11" key="1">
    <citation type="journal article" date="2018" name="Nat. Plants">
        <title>Whole-genome landscape of Medicago truncatula symbiotic genes.</title>
        <authorList>
            <person name="Pecrix Y."/>
            <person name="Gamas P."/>
            <person name="Carrere S."/>
        </authorList>
    </citation>
    <scope>NUCLEOTIDE SEQUENCE</scope>
    <source>
        <tissue evidence="11">Leaves</tissue>
    </source>
</reference>
<dbReference type="InterPro" id="IPR003591">
    <property type="entry name" value="Leu-rich_rpt_typical-subtyp"/>
</dbReference>
<dbReference type="InterPro" id="IPR056789">
    <property type="entry name" value="LRR_R13L1-DRL21"/>
</dbReference>
<dbReference type="EMBL" id="PSQE01000003">
    <property type="protein sequence ID" value="RHN66011.1"/>
    <property type="molecule type" value="Genomic_DNA"/>
</dbReference>
<dbReference type="Gene3D" id="1.20.5.4130">
    <property type="match status" value="1"/>
</dbReference>
<dbReference type="InterPro" id="IPR058922">
    <property type="entry name" value="WHD_DRP"/>
</dbReference>
<dbReference type="FunFam" id="3.40.50.300:FF:001091">
    <property type="entry name" value="Probable disease resistance protein At1g61300"/>
    <property type="match status" value="1"/>
</dbReference>
<feature type="domain" description="Disease resistance protein winged helix" evidence="9">
    <location>
        <begin position="415"/>
        <end position="485"/>
    </location>
</feature>
<evidence type="ECO:0000256" key="6">
    <source>
        <dbReference type="SAM" id="Coils"/>
    </source>
</evidence>
<dbReference type="GO" id="GO:0051707">
    <property type="term" value="P:response to other organism"/>
    <property type="evidence" value="ECO:0007669"/>
    <property type="project" value="UniProtKB-ARBA"/>
</dbReference>
<evidence type="ECO:0000256" key="1">
    <source>
        <dbReference type="ARBA" id="ARBA00022614"/>
    </source>
</evidence>
<keyword evidence="1" id="KW-0433">Leucine-rich repeat</keyword>
<dbReference type="PANTHER" id="PTHR36766">
    <property type="entry name" value="PLANT BROAD-SPECTRUM MILDEW RESISTANCE PROTEIN RPW8"/>
    <property type="match status" value="1"/>
</dbReference>
<evidence type="ECO:0000259" key="8">
    <source>
        <dbReference type="Pfam" id="PF18052"/>
    </source>
</evidence>
<evidence type="ECO:0000256" key="4">
    <source>
        <dbReference type="ARBA" id="ARBA00022821"/>
    </source>
</evidence>
<feature type="domain" description="Disease resistance N-terminal" evidence="8">
    <location>
        <begin position="9"/>
        <end position="92"/>
    </location>
</feature>
<dbReference type="Gramene" id="rna13920">
    <property type="protein sequence ID" value="RHN66011.1"/>
    <property type="gene ID" value="gene13920"/>
</dbReference>
<dbReference type="GO" id="GO:0043531">
    <property type="term" value="F:ADP binding"/>
    <property type="evidence" value="ECO:0007669"/>
    <property type="project" value="InterPro"/>
</dbReference>
<organism evidence="11">
    <name type="scientific">Medicago truncatula</name>
    <name type="common">Barrel medic</name>
    <name type="synonym">Medicago tribuloides</name>
    <dbReference type="NCBI Taxonomy" id="3880"/>
    <lineage>
        <taxon>Eukaryota</taxon>
        <taxon>Viridiplantae</taxon>
        <taxon>Streptophyta</taxon>
        <taxon>Embryophyta</taxon>
        <taxon>Tracheophyta</taxon>
        <taxon>Spermatophyta</taxon>
        <taxon>Magnoliopsida</taxon>
        <taxon>eudicotyledons</taxon>
        <taxon>Gunneridae</taxon>
        <taxon>Pentapetalae</taxon>
        <taxon>rosids</taxon>
        <taxon>fabids</taxon>
        <taxon>Fabales</taxon>
        <taxon>Fabaceae</taxon>
        <taxon>Papilionoideae</taxon>
        <taxon>50 kb inversion clade</taxon>
        <taxon>NPAAA clade</taxon>
        <taxon>Hologalegina</taxon>
        <taxon>IRL clade</taxon>
        <taxon>Trifolieae</taxon>
        <taxon>Medicago</taxon>
    </lineage>
</organism>